<protein>
    <recommendedName>
        <fullName evidence="5">Glycosyltransferase</fullName>
        <ecNumber evidence="5">2.4.1.-</ecNumber>
    </recommendedName>
</protein>
<evidence type="ECO:0000256" key="1">
    <source>
        <dbReference type="ARBA" id="ARBA00009995"/>
    </source>
</evidence>
<keyword evidence="7" id="KW-1185">Reference proteome</keyword>
<dbReference type="CDD" id="cd03784">
    <property type="entry name" value="GT1_Gtf-like"/>
    <property type="match status" value="1"/>
</dbReference>
<reference evidence="6" key="1">
    <citation type="submission" date="2022-03" db="EMBL/GenBank/DDBJ databases">
        <title>A functionally conserved STORR gene fusion in Papaver species that diverged 16.8 million years ago.</title>
        <authorList>
            <person name="Catania T."/>
        </authorList>
    </citation>
    <scope>NUCLEOTIDE SEQUENCE</scope>
    <source>
        <strain evidence="6">S-191538</strain>
    </source>
</reference>
<gene>
    <name evidence="6" type="ORF">MKW94_027285</name>
</gene>
<proteinExistence type="inferred from homology"/>
<dbReference type="Gene3D" id="3.40.50.2000">
    <property type="entry name" value="Glycogen Phosphorylase B"/>
    <property type="match status" value="2"/>
</dbReference>
<evidence type="ECO:0000256" key="4">
    <source>
        <dbReference type="RuleBase" id="RU003718"/>
    </source>
</evidence>
<dbReference type="EMBL" id="JAJJMA010106031">
    <property type="protein sequence ID" value="MCL7030857.1"/>
    <property type="molecule type" value="Genomic_DNA"/>
</dbReference>
<dbReference type="Proteomes" id="UP001177140">
    <property type="component" value="Unassembled WGS sequence"/>
</dbReference>
<keyword evidence="2 4" id="KW-0328">Glycosyltransferase</keyword>
<dbReference type="EC" id="2.4.1.-" evidence="5"/>
<dbReference type="FunFam" id="3.40.50.2000:FF:000071">
    <property type="entry name" value="Glycosyltransferase"/>
    <property type="match status" value="1"/>
</dbReference>
<comment type="caution">
    <text evidence="6">The sequence shown here is derived from an EMBL/GenBank/DDBJ whole genome shotgun (WGS) entry which is preliminary data.</text>
</comment>
<name>A0AA41V3T7_PAPNU</name>
<dbReference type="InterPro" id="IPR035595">
    <property type="entry name" value="UDP_glycos_trans_CS"/>
</dbReference>
<dbReference type="InterPro" id="IPR002213">
    <property type="entry name" value="UDP_glucos_trans"/>
</dbReference>
<evidence type="ECO:0000256" key="3">
    <source>
        <dbReference type="ARBA" id="ARBA00022679"/>
    </source>
</evidence>
<accession>A0AA41V3T7</accession>
<evidence type="ECO:0000256" key="2">
    <source>
        <dbReference type="ARBA" id="ARBA00022676"/>
    </source>
</evidence>
<dbReference type="FunFam" id="3.40.50.2000:FF:000047">
    <property type="entry name" value="Glycosyltransferase"/>
    <property type="match status" value="1"/>
</dbReference>
<evidence type="ECO:0000313" key="7">
    <source>
        <dbReference type="Proteomes" id="UP001177140"/>
    </source>
</evidence>
<dbReference type="SUPFAM" id="SSF53756">
    <property type="entry name" value="UDP-Glycosyltransferase/glycogen phosphorylase"/>
    <property type="match status" value="1"/>
</dbReference>
<dbReference type="PROSITE" id="PS00375">
    <property type="entry name" value="UDPGT"/>
    <property type="match status" value="1"/>
</dbReference>
<evidence type="ECO:0000313" key="6">
    <source>
        <dbReference type="EMBL" id="MCL7030857.1"/>
    </source>
</evidence>
<dbReference type="GO" id="GO:0035251">
    <property type="term" value="F:UDP-glucosyltransferase activity"/>
    <property type="evidence" value="ECO:0007669"/>
    <property type="project" value="TreeGrafter"/>
</dbReference>
<dbReference type="Pfam" id="PF00201">
    <property type="entry name" value="UDPGT"/>
    <property type="match status" value="1"/>
</dbReference>
<dbReference type="PANTHER" id="PTHR48047">
    <property type="entry name" value="GLYCOSYLTRANSFERASE"/>
    <property type="match status" value="1"/>
</dbReference>
<dbReference type="PANTHER" id="PTHR48047:SF45">
    <property type="entry name" value="SCOPOLETIN GLUCOSYLTRANSFERASE-LIKE"/>
    <property type="match status" value="1"/>
</dbReference>
<organism evidence="6 7">
    <name type="scientific">Papaver nudicaule</name>
    <name type="common">Iceland poppy</name>
    <dbReference type="NCBI Taxonomy" id="74823"/>
    <lineage>
        <taxon>Eukaryota</taxon>
        <taxon>Viridiplantae</taxon>
        <taxon>Streptophyta</taxon>
        <taxon>Embryophyta</taxon>
        <taxon>Tracheophyta</taxon>
        <taxon>Spermatophyta</taxon>
        <taxon>Magnoliopsida</taxon>
        <taxon>Ranunculales</taxon>
        <taxon>Papaveraceae</taxon>
        <taxon>Papaveroideae</taxon>
        <taxon>Papaver</taxon>
    </lineage>
</organism>
<keyword evidence="3 4" id="KW-0808">Transferase</keyword>
<dbReference type="AlphaFoldDB" id="A0AA41V3T7"/>
<comment type="similarity">
    <text evidence="1 4">Belongs to the UDP-glycosyltransferase family.</text>
</comment>
<evidence type="ECO:0000256" key="5">
    <source>
        <dbReference type="RuleBase" id="RU362057"/>
    </source>
</evidence>
<sequence length="474" mass="52995">MGSEALHVFLFPVMAQGHMIPTLDIARLLAARGLKSTVICTPLNAISISKTTERDRLSGLNINVQTIPFPAAEVGLQEGIESMDQVTSPEMVSKFISAIALLQQPFEQLLEEHRPDFVIAGMFLPWATESAAKFGILRIVFHGTSYFSLSVGESLNIYKPYEAISTDADQDSSFVIPGLPDKIEMTMSQLPNHYKDKGLVADRMEKLRESELNSYGVLVNSFYELEPAYAEHYRSILGRKAWHIGPVSLRNTNTLDKAQRGKESTIDQHYVLDWLNSKEPNSVLYVSFGSVSRVSNNQLLELAMGLESSGYPFIWVGFLPKGFEEKIKGRGLIIRDWAPQVLILDHQALGGFMTHCGWNSMLEAISAGVPMITWPMFAEQFYNEKFVTQVIKTGIQLGAKEYNLWVEAKDVSLLKKEKIATVVSQLMGDGEEAKEMRQRAKEMSELAKRSVVEGGSSYTGLTTFIEEMKLYAKK</sequence>